<comment type="caution">
    <text evidence="2">The sequence shown here is derived from an EMBL/GenBank/DDBJ whole genome shotgun (WGS) entry which is preliminary data.</text>
</comment>
<evidence type="ECO:0000313" key="3">
    <source>
        <dbReference type="Proteomes" id="UP000479335"/>
    </source>
</evidence>
<gene>
    <name evidence="2" type="ORF">GTP46_20445</name>
</gene>
<keyword evidence="3" id="KW-1185">Reference proteome</keyword>
<dbReference type="AlphaFoldDB" id="A0A6L8KKC9"/>
<evidence type="ECO:0000313" key="2">
    <source>
        <dbReference type="EMBL" id="MYM25001.1"/>
    </source>
</evidence>
<dbReference type="Proteomes" id="UP000479335">
    <property type="component" value="Unassembled WGS sequence"/>
</dbReference>
<feature type="signal peptide" evidence="1">
    <location>
        <begin position="1"/>
        <end position="23"/>
    </location>
</feature>
<dbReference type="EMBL" id="WWCN01000013">
    <property type="protein sequence ID" value="MYM25001.1"/>
    <property type="molecule type" value="Genomic_DNA"/>
</dbReference>
<name>A0A6L8KKC9_9BURK</name>
<proteinExistence type="predicted"/>
<organism evidence="2 3">
    <name type="scientific">Duganella flavida</name>
    <dbReference type="NCBI Taxonomy" id="2692175"/>
    <lineage>
        <taxon>Bacteria</taxon>
        <taxon>Pseudomonadati</taxon>
        <taxon>Pseudomonadota</taxon>
        <taxon>Betaproteobacteria</taxon>
        <taxon>Burkholderiales</taxon>
        <taxon>Oxalobacteraceae</taxon>
        <taxon>Telluria group</taxon>
        <taxon>Duganella</taxon>
    </lineage>
</organism>
<reference evidence="2 3" key="1">
    <citation type="submission" date="2019-12" db="EMBL/GenBank/DDBJ databases">
        <title>Novel species isolated from a subtropical stream in China.</title>
        <authorList>
            <person name="Lu H."/>
        </authorList>
    </citation>
    <scope>NUCLEOTIDE SEQUENCE [LARGE SCALE GENOMIC DNA]</scope>
    <source>
        <strain evidence="2 3">FT135W</strain>
    </source>
</reference>
<protein>
    <submittedName>
        <fullName evidence="2">Uncharacterized protein</fullName>
    </submittedName>
</protein>
<dbReference type="RefSeq" id="WP_161008458.1">
    <property type="nucleotide sequence ID" value="NZ_WWCN01000013.1"/>
</dbReference>
<feature type="chain" id="PRO_5026816552" evidence="1">
    <location>
        <begin position="24"/>
        <end position="69"/>
    </location>
</feature>
<keyword evidence="1" id="KW-0732">Signal</keyword>
<evidence type="ECO:0000256" key="1">
    <source>
        <dbReference type="SAM" id="SignalP"/>
    </source>
</evidence>
<sequence>MKKINVKVTTTLLLALCCSTLNAEPAPWWKWRSKIDGALICSQTPLGEGWEKAYGPFRDARCEKLIVVR</sequence>
<accession>A0A6L8KKC9</accession>